<dbReference type="GO" id="GO:0046872">
    <property type="term" value="F:metal ion binding"/>
    <property type="evidence" value="ECO:0007669"/>
    <property type="project" value="InterPro"/>
</dbReference>
<name>A0A2M7TXI6_9BACT</name>
<reference evidence="4" key="1">
    <citation type="submission" date="2017-09" db="EMBL/GenBank/DDBJ databases">
        <title>Depth-based differentiation of microbial function through sediment-hosted aquifers and enrichment of novel symbionts in the deep terrestrial subsurface.</title>
        <authorList>
            <person name="Probst A.J."/>
            <person name="Ladd B."/>
            <person name="Jarett J.K."/>
            <person name="Geller-Mcgrath D.E."/>
            <person name="Sieber C.M.K."/>
            <person name="Emerson J.B."/>
            <person name="Anantharaman K."/>
            <person name="Thomas B.C."/>
            <person name="Malmstrom R."/>
            <person name="Stieglmeier M."/>
            <person name="Klingl A."/>
            <person name="Woyke T."/>
            <person name="Ryan C.M."/>
            <person name="Banfield J.F."/>
        </authorList>
    </citation>
    <scope>NUCLEOTIDE SEQUENCE [LARGE SCALE GENOMIC DNA]</scope>
</reference>
<keyword evidence="1" id="KW-0812">Transmembrane</keyword>
<feature type="transmembrane region" description="Helical" evidence="1">
    <location>
        <begin position="17"/>
        <end position="37"/>
    </location>
</feature>
<dbReference type="Pfam" id="PF16656">
    <property type="entry name" value="Pur_ac_phosph_N"/>
    <property type="match status" value="1"/>
</dbReference>
<dbReference type="EMBL" id="PFOB01000052">
    <property type="protein sequence ID" value="PIZ62537.1"/>
    <property type="molecule type" value="Genomic_DNA"/>
</dbReference>
<dbReference type="InterPro" id="IPR008963">
    <property type="entry name" value="Purple_acid_Pase-like_N"/>
</dbReference>
<dbReference type="Proteomes" id="UP000228503">
    <property type="component" value="Unassembled WGS sequence"/>
</dbReference>
<dbReference type="InterPro" id="IPR015914">
    <property type="entry name" value="PAPs_N"/>
</dbReference>
<comment type="caution">
    <text evidence="3">The sequence shown here is derived from an EMBL/GenBank/DDBJ whole genome shotgun (WGS) entry which is preliminary data.</text>
</comment>
<organism evidence="3 4">
    <name type="scientific">Candidatus Roizmanbacteria bacterium CG_4_10_14_0_2_um_filter_39_13</name>
    <dbReference type="NCBI Taxonomy" id="1974825"/>
    <lineage>
        <taxon>Bacteria</taxon>
        <taxon>Candidatus Roizmaniibacteriota</taxon>
    </lineage>
</organism>
<gene>
    <name evidence="3" type="ORF">COY16_04070</name>
</gene>
<dbReference type="Gene3D" id="2.60.40.380">
    <property type="entry name" value="Purple acid phosphatase-like, N-terminal"/>
    <property type="match status" value="1"/>
</dbReference>
<dbReference type="GO" id="GO:0003993">
    <property type="term" value="F:acid phosphatase activity"/>
    <property type="evidence" value="ECO:0007669"/>
    <property type="project" value="InterPro"/>
</dbReference>
<keyword evidence="1" id="KW-1133">Transmembrane helix</keyword>
<dbReference type="SUPFAM" id="SSF49363">
    <property type="entry name" value="Purple acid phosphatase, N-terminal domain"/>
    <property type="match status" value="1"/>
</dbReference>
<sequence length="336" mass="36457">MSSQSTPAILNGKKIKLVFLILTVFIGLPVILFLFLATKGLITQASNAMPEDVVAVEITKSSTSIAWVTSKKTQGVVEYGTSPTTLTFYGPEVEAKQEHSVPLTLLTPATTYYYQLNIDGTIYDNEGVPWTFTTKTKDGSDVVEAVKGISIKNFVEPEATKEASMGISTNNCVYTSCTDIQAHLGSGCNSSDYFKCISAQETTDGANVTPTPTPTPVSILSSSCKMKYLQIQHGKSCAEWTWEPYATKSPECKDAFSQYVFQCSSKSFTSTNAEEVATWYYNNAISNMSTNEISLSSKPDNNSTVFCQVRAEDATGNATSWVQQSAKCSYTPTPAP</sequence>
<feature type="domain" description="Purple acid phosphatase N-terminal" evidence="2">
    <location>
        <begin position="59"/>
        <end position="121"/>
    </location>
</feature>
<evidence type="ECO:0000259" key="2">
    <source>
        <dbReference type="Pfam" id="PF16656"/>
    </source>
</evidence>
<accession>A0A2M7TXI6</accession>
<keyword evidence="1" id="KW-0472">Membrane</keyword>
<dbReference type="AlphaFoldDB" id="A0A2M7TXI6"/>
<evidence type="ECO:0000256" key="1">
    <source>
        <dbReference type="SAM" id="Phobius"/>
    </source>
</evidence>
<evidence type="ECO:0000313" key="3">
    <source>
        <dbReference type="EMBL" id="PIZ62537.1"/>
    </source>
</evidence>
<evidence type="ECO:0000313" key="4">
    <source>
        <dbReference type="Proteomes" id="UP000228503"/>
    </source>
</evidence>
<protein>
    <recommendedName>
        <fullName evidence="2">Purple acid phosphatase N-terminal domain-containing protein</fullName>
    </recommendedName>
</protein>
<proteinExistence type="predicted"/>